<evidence type="ECO:0000256" key="2">
    <source>
        <dbReference type="ARBA" id="ARBA00022487"/>
    </source>
</evidence>
<gene>
    <name evidence="8" type="ORF">Zmor_022762</name>
</gene>
<keyword evidence="9" id="KW-1185">Reference proteome</keyword>
<dbReference type="EC" id="3.1.1.-" evidence="6"/>
<keyword evidence="3 6" id="KW-0378">Hydrolase</keyword>
<evidence type="ECO:0000313" key="9">
    <source>
        <dbReference type="Proteomes" id="UP001168821"/>
    </source>
</evidence>
<evidence type="ECO:0000313" key="8">
    <source>
        <dbReference type="EMBL" id="KAJ3645075.1"/>
    </source>
</evidence>
<evidence type="ECO:0000259" key="7">
    <source>
        <dbReference type="Pfam" id="PF00135"/>
    </source>
</evidence>
<sequence>MVPPELTIDQGTLRGSTSTDLRGNSFFKFQGIPYAKPPIGELRFKAPVPAEPWTGILDATKQGPVCFHRDPLRKGLISGSEDCLYLNVYTKTLPDHANTTLRPVLFWVHGGGFYFGSGNEDLYGPDFLITEDVVVVTINYRLGVLGFLSLEDPSLDVPGNAGFKDQVLALKWVQNNISKFGGDPNNVTIFGESAGGAAIHLLVLSPMTKGLFHKAIAQSGCALNPWARGTTGCAFLGPALGVEPSDEKTIYNILMTKSVEEIFQIQDILMSGLVLSGHRPVGFVVETNSSQPFLDDEPMNIITSGRFNQVPFMVGYTTGEGMIFDLMRRELKDFRDVVPWFFGYERDAPETRTIADKIKKFYFGDDEVSPKTVTQKYNCLTDVQFLYGIYVTIINQVAVSQVPTYLYRMSVESGLNVLKIFLKIEVPGTSHYDDVGYLFRHFATPDITPGSTEDLCLTKIVKLWTNFAKFGNPTPDVNDPRLKAVWKPVTNTSNLDFLDIGKDLVALVNPDPERINFWKQLFSESPAAHKTHHK</sequence>
<dbReference type="Gene3D" id="3.40.50.1820">
    <property type="entry name" value="alpha/beta hydrolase"/>
    <property type="match status" value="1"/>
</dbReference>
<dbReference type="PROSITE" id="PS00122">
    <property type="entry name" value="CARBOXYLESTERASE_B_1"/>
    <property type="match status" value="1"/>
</dbReference>
<comment type="similarity">
    <text evidence="1 6">Belongs to the type-B carboxylesterase/lipase family.</text>
</comment>
<accession>A0AA38HWM8</accession>
<evidence type="ECO:0000256" key="3">
    <source>
        <dbReference type="ARBA" id="ARBA00022801"/>
    </source>
</evidence>
<dbReference type="PANTHER" id="PTHR43142">
    <property type="entry name" value="CARBOXYLIC ESTER HYDROLASE"/>
    <property type="match status" value="1"/>
</dbReference>
<dbReference type="Pfam" id="PF00135">
    <property type="entry name" value="COesterase"/>
    <property type="match status" value="1"/>
</dbReference>
<evidence type="ECO:0000256" key="1">
    <source>
        <dbReference type="ARBA" id="ARBA00005964"/>
    </source>
</evidence>
<name>A0AA38HWM8_9CUCU</name>
<keyword evidence="4" id="KW-1015">Disulfide bond</keyword>
<comment type="caution">
    <text evidence="8">The sequence shown here is derived from an EMBL/GenBank/DDBJ whole genome shotgun (WGS) entry which is preliminary data.</text>
</comment>
<reference evidence="8" key="1">
    <citation type="journal article" date="2023" name="G3 (Bethesda)">
        <title>Whole genome assemblies of Zophobas morio and Tenebrio molitor.</title>
        <authorList>
            <person name="Kaur S."/>
            <person name="Stinson S.A."/>
            <person name="diCenzo G.C."/>
        </authorList>
    </citation>
    <scope>NUCLEOTIDE SEQUENCE</scope>
    <source>
        <strain evidence="8">QUZm001</strain>
    </source>
</reference>
<feature type="domain" description="Carboxylesterase type B" evidence="7">
    <location>
        <begin position="4"/>
        <end position="518"/>
    </location>
</feature>
<keyword evidence="5" id="KW-0325">Glycoprotein</keyword>
<evidence type="ECO:0000256" key="6">
    <source>
        <dbReference type="RuleBase" id="RU361235"/>
    </source>
</evidence>
<proteinExistence type="inferred from homology"/>
<organism evidence="8 9">
    <name type="scientific">Zophobas morio</name>
    <dbReference type="NCBI Taxonomy" id="2755281"/>
    <lineage>
        <taxon>Eukaryota</taxon>
        <taxon>Metazoa</taxon>
        <taxon>Ecdysozoa</taxon>
        <taxon>Arthropoda</taxon>
        <taxon>Hexapoda</taxon>
        <taxon>Insecta</taxon>
        <taxon>Pterygota</taxon>
        <taxon>Neoptera</taxon>
        <taxon>Endopterygota</taxon>
        <taxon>Coleoptera</taxon>
        <taxon>Polyphaga</taxon>
        <taxon>Cucujiformia</taxon>
        <taxon>Tenebrionidae</taxon>
        <taxon>Zophobas</taxon>
    </lineage>
</organism>
<keyword evidence="2" id="KW-0719">Serine esterase</keyword>
<dbReference type="InterPro" id="IPR002018">
    <property type="entry name" value="CarbesteraseB"/>
</dbReference>
<dbReference type="EMBL" id="JALNTZ010000007">
    <property type="protein sequence ID" value="KAJ3645075.1"/>
    <property type="molecule type" value="Genomic_DNA"/>
</dbReference>
<protein>
    <recommendedName>
        <fullName evidence="6">Carboxylic ester hydrolase</fullName>
        <ecNumber evidence="6">3.1.1.-</ecNumber>
    </recommendedName>
</protein>
<dbReference type="AlphaFoldDB" id="A0AA38HWM8"/>
<dbReference type="PANTHER" id="PTHR43142:SF1">
    <property type="entry name" value="CARBOXYLIC ESTER HYDROLASE"/>
    <property type="match status" value="1"/>
</dbReference>
<dbReference type="InterPro" id="IPR029058">
    <property type="entry name" value="AB_hydrolase_fold"/>
</dbReference>
<dbReference type="Proteomes" id="UP001168821">
    <property type="component" value="Unassembled WGS sequence"/>
</dbReference>
<evidence type="ECO:0000256" key="5">
    <source>
        <dbReference type="ARBA" id="ARBA00023180"/>
    </source>
</evidence>
<dbReference type="InterPro" id="IPR019826">
    <property type="entry name" value="Carboxylesterase_B_AS"/>
</dbReference>
<evidence type="ECO:0000256" key="4">
    <source>
        <dbReference type="ARBA" id="ARBA00023157"/>
    </source>
</evidence>
<dbReference type="SUPFAM" id="SSF53474">
    <property type="entry name" value="alpha/beta-Hydrolases"/>
    <property type="match status" value="1"/>
</dbReference>
<dbReference type="GO" id="GO:0052689">
    <property type="term" value="F:carboxylic ester hydrolase activity"/>
    <property type="evidence" value="ECO:0007669"/>
    <property type="project" value="UniProtKB-KW"/>
</dbReference>